<dbReference type="PANTHER" id="PTHR47143:SF1">
    <property type="entry name" value="ION_TRANS DOMAIN-CONTAINING PROTEIN"/>
    <property type="match status" value="1"/>
</dbReference>
<feature type="domain" description="Ion transport" evidence="15">
    <location>
        <begin position="909"/>
        <end position="1133"/>
    </location>
</feature>
<evidence type="ECO:0000256" key="2">
    <source>
        <dbReference type="ARBA" id="ARBA00022448"/>
    </source>
</evidence>
<feature type="repeat" description="ANK" evidence="12">
    <location>
        <begin position="349"/>
        <end position="381"/>
    </location>
</feature>
<dbReference type="SMART" id="SM00248">
    <property type="entry name" value="ANK"/>
    <property type="match status" value="16"/>
</dbReference>
<keyword evidence="17" id="KW-1185">Reference proteome</keyword>
<dbReference type="SUPFAM" id="SSF48403">
    <property type="entry name" value="Ankyrin repeat"/>
    <property type="match status" value="2"/>
</dbReference>
<dbReference type="Gene3D" id="1.25.40.20">
    <property type="entry name" value="Ankyrin repeat-containing domain"/>
    <property type="match status" value="6"/>
</dbReference>
<dbReference type="GO" id="GO:0034703">
    <property type="term" value="C:cation channel complex"/>
    <property type="evidence" value="ECO:0007669"/>
    <property type="project" value="UniProtKB-ARBA"/>
</dbReference>
<feature type="compositionally biased region" description="Acidic residues" evidence="13">
    <location>
        <begin position="45"/>
        <end position="60"/>
    </location>
</feature>
<keyword evidence="7 12" id="KW-0040">ANK repeat</keyword>
<dbReference type="InterPro" id="IPR002110">
    <property type="entry name" value="Ankyrin_rpt"/>
</dbReference>
<evidence type="ECO:0000313" key="17">
    <source>
        <dbReference type="Proteomes" id="UP000318571"/>
    </source>
</evidence>
<comment type="caution">
    <text evidence="16">The sequence shown here is derived from an EMBL/GenBank/DDBJ whole genome shotgun (WGS) entry which is preliminary data.</text>
</comment>
<dbReference type="Pfam" id="PF12796">
    <property type="entry name" value="Ank_2"/>
    <property type="match status" value="5"/>
</dbReference>
<feature type="transmembrane region" description="Helical" evidence="14">
    <location>
        <begin position="961"/>
        <end position="978"/>
    </location>
</feature>
<dbReference type="InterPro" id="IPR052076">
    <property type="entry name" value="TRP_cation_channel"/>
</dbReference>
<evidence type="ECO:0000256" key="5">
    <source>
        <dbReference type="ARBA" id="ARBA00022737"/>
    </source>
</evidence>
<dbReference type="AlphaFoldDB" id="A0A553NQ25"/>
<evidence type="ECO:0000256" key="4">
    <source>
        <dbReference type="ARBA" id="ARBA00022692"/>
    </source>
</evidence>
<feature type="repeat" description="ANK" evidence="12">
    <location>
        <begin position="386"/>
        <end position="414"/>
    </location>
</feature>
<dbReference type="OrthoDB" id="1661883at2759"/>
<evidence type="ECO:0000256" key="1">
    <source>
        <dbReference type="ARBA" id="ARBA00004141"/>
    </source>
</evidence>
<evidence type="ECO:0000256" key="8">
    <source>
        <dbReference type="ARBA" id="ARBA00023065"/>
    </source>
</evidence>
<keyword evidence="2" id="KW-0813">Transport</keyword>
<dbReference type="Proteomes" id="UP000318571">
    <property type="component" value="Chromosome 4"/>
</dbReference>
<feature type="repeat" description="ANK" evidence="12">
    <location>
        <begin position="517"/>
        <end position="549"/>
    </location>
</feature>
<keyword evidence="4 14" id="KW-0812">Transmembrane</keyword>
<evidence type="ECO:0000256" key="13">
    <source>
        <dbReference type="SAM" id="MobiDB-lite"/>
    </source>
</evidence>
<evidence type="ECO:0000256" key="3">
    <source>
        <dbReference type="ARBA" id="ARBA00022606"/>
    </source>
</evidence>
<dbReference type="GO" id="GO:0005216">
    <property type="term" value="F:monoatomic ion channel activity"/>
    <property type="evidence" value="ECO:0007669"/>
    <property type="project" value="InterPro"/>
</dbReference>
<dbReference type="Pfam" id="PF00023">
    <property type="entry name" value="Ank"/>
    <property type="match status" value="2"/>
</dbReference>
<feature type="repeat" description="ANK" evidence="12">
    <location>
        <begin position="415"/>
        <end position="447"/>
    </location>
</feature>
<comment type="subcellular location">
    <subcellularLocation>
        <location evidence="1">Membrane</location>
        <topology evidence="1">Multi-pass membrane protein</topology>
    </subcellularLocation>
</comment>
<organism evidence="16 17">
    <name type="scientific">Tigriopus californicus</name>
    <name type="common">Marine copepod</name>
    <dbReference type="NCBI Taxonomy" id="6832"/>
    <lineage>
        <taxon>Eukaryota</taxon>
        <taxon>Metazoa</taxon>
        <taxon>Ecdysozoa</taxon>
        <taxon>Arthropoda</taxon>
        <taxon>Crustacea</taxon>
        <taxon>Multicrustacea</taxon>
        <taxon>Hexanauplia</taxon>
        <taxon>Copepoda</taxon>
        <taxon>Harpacticoida</taxon>
        <taxon>Harpacticidae</taxon>
        <taxon>Tigriopus</taxon>
    </lineage>
</organism>
<keyword evidence="9 14" id="KW-0472">Membrane</keyword>
<dbReference type="InterPro" id="IPR005821">
    <property type="entry name" value="Ion_trans_dom"/>
</dbReference>
<keyword evidence="11" id="KW-0407">Ion channel</keyword>
<dbReference type="STRING" id="6832.A0A553NQ25"/>
<dbReference type="InterPro" id="IPR036770">
    <property type="entry name" value="Ankyrin_rpt-contain_sf"/>
</dbReference>
<feature type="repeat" description="ANK" evidence="12">
    <location>
        <begin position="448"/>
        <end position="480"/>
    </location>
</feature>
<evidence type="ECO:0000256" key="7">
    <source>
        <dbReference type="ARBA" id="ARBA00023043"/>
    </source>
</evidence>
<evidence type="ECO:0000256" key="12">
    <source>
        <dbReference type="PROSITE-ProRule" id="PRU00023"/>
    </source>
</evidence>
<feature type="region of interest" description="Disordered" evidence="13">
    <location>
        <begin position="1"/>
        <end position="98"/>
    </location>
</feature>
<feature type="transmembrane region" description="Helical" evidence="14">
    <location>
        <begin position="1029"/>
        <end position="1052"/>
    </location>
</feature>
<accession>A0A553NQ25</accession>
<feature type="transmembrane region" description="Helical" evidence="14">
    <location>
        <begin position="868"/>
        <end position="890"/>
    </location>
</feature>
<sequence length="1253" mass="141770">MDSQDVRMACSQFEDMDGGNPPELVFSEIRADESEEELQTLAAEGEAENESTEDDGDDDVFGPKPKKSGFDNLPLPGDEGVFDIRSTTSTTPDPIPKSLHQIARDNDIDNLKAQIDTFRKELEHRVNDLDEKRLSPLHYAARYSHYEMIQLLLDLKADINRYGDDETTPLQYAARYAKKASNQALSAFDNRKVSVISTSGSSSPLLSRDNPDGEKLNTTEQTVNLLIENGANVNAVDKYKLTALHHAAIRGNETAIQCLLEAKDIEREPRDIQDSTPLHLAATYNNYNVAQLLLRKKANPRSYDKDRRTPLHEACLEGHFSIARLILNESEREFGQNYVSNIMRDKDDEGSTPLLLAVGSGRAEIVKMLMQRNDNVNTRNKMLVCPVHSAARTGDLEILKILVKNNAHLNVRNALQQTPLFLAAATNNLDVIDYLVESGASINLWDQEGVTPMAVACIEGHLEAVKLLLNHGARLDILDKDDKSILYHAAEKNHPEIIQLILKNHRGTELMFLNDQSDNLPIHAACAKGNLDCVLLLGDLGADIDNKNEDEQTPLHLAAINGHFKVVELIVKKDRNSVMDEDEDSNTALHLACTSKRAKCVEILLNNGADVQNRNAKKWTALDCAASVGAIHCAKLLLQYDSPIDPMDRNKTTPLHLAAQNGHNKMILLLLRSGADIAKEDAYGRNMLELAILSRKRNVVKTVLGHKDWRKALRTTFTVTDRHGTKVPDTPLRMLIRVYPDLAEMVFNQCITVERPKSLENSRSTTLVKSLPWISGSNVKFDYEFIDDAFYLSEVPADEESGRTIFKYSFVDDKNKVKRLEEPYASNGKVWMDNHPLMIMAQQRRRDLLRHPLCLALVRHKWKTFGRYMYYGNLTIYSLFLTFLTIYILVAPNPAVYGSTETKNRCFQTALAASRENPDWTKKSIENICQYGIMTLVGINLILEILEFYRARSRYFSWKNMFDWLVYVMAFLLVFDIKANAPYTGERECWQWEMGAITVVLAWLNLLGDVRQLPFLGIYVIMFFDILRTFFKFAVIFLLFIIAFGLGFHTLILTTSEGPFSDIGYAFVKTAVMMVGEFEFDTLFFPPPEEGNELPFPVTTILLFVAFLIVMSIILMNLMVGLAVDDIKAVQEQAILKRLAMQVELVLDVERLLPNVFLRKGTTQRETIHRKKRHWWSIFTDVVSSRSIIKDVTGYRNIVDIQDVLDKQDAMDDAMGSLKSEMRSIAEENSKMKEILISLAERSGISVQDDSEN</sequence>
<evidence type="ECO:0000256" key="11">
    <source>
        <dbReference type="ARBA" id="ARBA00023303"/>
    </source>
</evidence>
<dbReference type="EMBL" id="VCGU01000011">
    <property type="protein sequence ID" value="TRY67514.1"/>
    <property type="molecule type" value="Genomic_DNA"/>
</dbReference>
<feature type="repeat" description="ANK" evidence="12">
    <location>
        <begin position="273"/>
        <end position="305"/>
    </location>
</feature>
<feature type="repeat" description="ANK" evidence="12">
    <location>
        <begin position="550"/>
        <end position="582"/>
    </location>
</feature>
<dbReference type="PRINTS" id="PR01415">
    <property type="entry name" value="ANKYRIN"/>
</dbReference>
<feature type="repeat" description="ANK" evidence="12">
    <location>
        <begin position="650"/>
        <end position="682"/>
    </location>
</feature>
<evidence type="ECO:0000313" key="16">
    <source>
        <dbReference type="EMBL" id="TRY67514.1"/>
    </source>
</evidence>
<dbReference type="PROSITE" id="PS50297">
    <property type="entry name" value="ANK_REP_REGION"/>
    <property type="match status" value="10"/>
</dbReference>
<dbReference type="PANTHER" id="PTHR47143">
    <property type="entry name" value="TRANSIENT RECEPTOR POTENTIAL CATION CHANNEL PROTEIN PAINLESS"/>
    <property type="match status" value="1"/>
</dbReference>
<keyword evidence="3" id="KW-0716">Sensory transduction</keyword>
<protein>
    <recommendedName>
        <fullName evidence="15">Ion transport domain-containing protein</fullName>
    </recommendedName>
</protein>
<keyword evidence="5" id="KW-0677">Repeat</keyword>
<dbReference type="Pfam" id="PF00520">
    <property type="entry name" value="Ion_trans"/>
    <property type="match status" value="1"/>
</dbReference>
<keyword evidence="6 14" id="KW-1133">Transmembrane helix</keyword>
<reference evidence="16 17" key="1">
    <citation type="journal article" date="2018" name="Nat. Ecol. Evol.">
        <title>Genomic signatures of mitonuclear coevolution across populations of Tigriopus californicus.</title>
        <authorList>
            <person name="Barreto F.S."/>
            <person name="Watson E.T."/>
            <person name="Lima T.G."/>
            <person name="Willett C.S."/>
            <person name="Edmands S."/>
            <person name="Li W."/>
            <person name="Burton R.S."/>
        </authorList>
    </citation>
    <scope>NUCLEOTIDE SEQUENCE [LARGE SCALE GENOMIC DNA]</scope>
    <source>
        <strain evidence="16 17">San Diego</strain>
    </source>
</reference>
<dbReference type="OMA" id="INHEDWR"/>
<evidence type="ECO:0000256" key="6">
    <source>
        <dbReference type="ARBA" id="ARBA00022989"/>
    </source>
</evidence>
<feature type="repeat" description="ANK" evidence="12">
    <location>
        <begin position="132"/>
        <end position="164"/>
    </location>
</feature>
<feature type="repeat" description="ANK" evidence="12">
    <location>
        <begin position="584"/>
        <end position="616"/>
    </location>
</feature>
<gene>
    <name evidence="16" type="ORF">TCAL_06427</name>
</gene>
<proteinExistence type="predicted"/>
<evidence type="ECO:0000259" key="15">
    <source>
        <dbReference type="Pfam" id="PF00520"/>
    </source>
</evidence>
<keyword evidence="10" id="KW-0325">Glycoprotein</keyword>
<evidence type="ECO:0000256" key="14">
    <source>
        <dbReference type="SAM" id="Phobius"/>
    </source>
</evidence>
<feature type="transmembrane region" description="Helical" evidence="14">
    <location>
        <begin position="1101"/>
        <end position="1124"/>
    </location>
</feature>
<dbReference type="PROSITE" id="PS50088">
    <property type="entry name" value="ANK_REPEAT"/>
    <property type="match status" value="10"/>
</dbReference>
<evidence type="ECO:0000256" key="9">
    <source>
        <dbReference type="ARBA" id="ARBA00023136"/>
    </source>
</evidence>
<name>A0A553NQ25_TIGCA</name>
<evidence type="ECO:0000256" key="10">
    <source>
        <dbReference type="ARBA" id="ARBA00023180"/>
    </source>
</evidence>
<keyword evidence="8" id="KW-0406">Ion transport</keyword>